<name>A0ACC1HJN3_9FUNG</name>
<accession>A0ACC1HJN3</accession>
<comment type="caution">
    <text evidence="1">The sequence shown here is derived from an EMBL/GenBank/DDBJ whole genome shotgun (WGS) entry which is preliminary data.</text>
</comment>
<gene>
    <name evidence="1" type="ORF">EV182_001246</name>
</gene>
<protein>
    <submittedName>
        <fullName evidence="1">Uncharacterized protein</fullName>
    </submittedName>
</protein>
<evidence type="ECO:0000313" key="1">
    <source>
        <dbReference type="EMBL" id="KAJ1675447.1"/>
    </source>
</evidence>
<dbReference type="EMBL" id="JAMZIH010005301">
    <property type="protein sequence ID" value="KAJ1675447.1"/>
    <property type="molecule type" value="Genomic_DNA"/>
</dbReference>
<reference evidence="1" key="1">
    <citation type="submission" date="2022-06" db="EMBL/GenBank/DDBJ databases">
        <title>Phylogenomic reconstructions and comparative analyses of Kickxellomycotina fungi.</title>
        <authorList>
            <person name="Reynolds N.K."/>
            <person name="Stajich J.E."/>
            <person name="Barry K."/>
            <person name="Grigoriev I.V."/>
            <person name="Crous P."/>
            <person name="Smith M.E."/>
        </authorList>
    </citation>
    <scope>NUCLEOTIDE SEQUENCE</scope>
    <source>
        <strain evidence="1">RSA 2271</strain>
    </source>
</reference>
<proteinExistence type="predicted"/>
<evidence type="ECO:0000313" key="2">
    <source>
        <dbReference type="Proteomes" id="UP001145114"/>
    </source>
</evidence>
<dbReference type="Proteomes" id="UP001145114">
    <property type="component" value="Unassembled WGS sequence"/>
</dbReference>
<sequence>MLPNVMPVVMSRSRDPDFMRSAISTGAYSYLIKPVSLQAMHGLWLAVESVSMSLHSHNHHHHHHHSCCRFSPPHTFPAFLYPPTCFPTRKTLPTANPRCMLFEHDFLSRFVPSMLSFDEHKVSSLEPLSADELGELRQALLQWSFNPYRFTESQLIHCAIIMLEEAVALAGLPVRASLIQSLILSLHAAYYDNAYHNFYHAIDVTQCTYYLLQTLGIFNPRRRSSITAHHEQRRFAAQRILKPIDVLALIVASLTHDAGHPGLNNVFMVKAKTQLATLYNDQSVLENFHAACFSMLMQRFSSQFREDRPDFDYDQVRKIAVQSILATDMARHFEFIEKCRAQHKRLQSGKCFPLTPQQEEMERLQVCTTIIKCADISNIVRSFHIAQSWTRRLEEELSKQAELECCLGMTPSMRVDGSKTASTQVVFYTKFGMPLFSAISTLLPELDFMEKQLRSNIAAWRAIDRQTFGAAGPGRSKRRQSVHVSPTDHLHFE</sequence>
<organism evidence="1 2">
    <name type="scientific">Spiromyces aspiralis</name>
    <dbReference type="NCBI Taxonomy" id="68401"/>
    <lineage>
        <taxon>Eukaryota</taxon>
        <taxon>Fungi</taxon>
        <taxon>Fungi incertae sedis</taxon>
        <taxon>Zoopagomycota</taxon>
        <taxon>Kickxellomycotina</taxon>
        <taxon>Kickxellomycetes</taxon>
        <taxon>Kickxellales</taxon>
        <taxon>Kickxellaceae</taxon>
        <taxon>Spiromyces</taxon>
    </lineage>
</organism>
<keyword evidence="2" id="KW-1185">Reference proteome</keyword>